<comment type="caution">
    <text evidence="4">The sequence shown here is derived from an EMBL/GenBank/DDBJ whole genome shotgun (WGS) entry which is preliminary data.</text>
</comment>
<evidence type="ECO:0000256" key="1">
    <source>
        <dbReference type="ARBA" id="ARBA00010692"/>
    </source>
</evidence>
<dbReference type="GO" id="GO:0005886">
    <property type="term" value="C:plasma membrane"/>
    <property type="evidence" value="ECO:0007669"/>
    <property type="project" value="UniProtKB-SubCell"/>
</dbReference>
<name>A0AAE3HG93_9FIRM</name>
<keyword evidence="5" id="KW-1185">Reference proteome</keyword>
<dbReference type="PANTHER" id="PTHR34295:SF1">
    <property type="entry name" value="BIOTIN TRANSPORTER BIOY"/>
    <property type="match status" value="1"/>
</dbReference>
<keyword evidence="3" id="KW-0812">Transmembrane</keyword>
<feature type="transmembrane region" description="Helical" evidence="3">
    <location>
        <begin position="110"/>
        <end position="137"/>
    </location>
</feature>
<keyword evidence="3" id="KW-1133">Transmembrane helix</keyword>
<accession>A0AAE3HG93</accession>
<feature type="transmembrane region" description="Helical" evidence="3">
    <location>
        <begin position="31"/>
        <end position="49"/>
    </location>
</feature>
<dbReference type="PANTHER" id="PTHR34295">
    <property type="entry name" value="BIOTIN TRANSPORTER BIOY"/>
    <property type="match status" value="1"/>
</dbReference>
<dbReference type="Proteomes" id="UP001205748">
    <property type="component" value="Unassembled WGS sequence"/>
</dbReference>
<feature type="transmembrane region" description="Helical" evidence="3">
    <location>
        <begin position="80"/>
        <end position="98"/>
    </location>
</feature>
<dbReference type="AlphaFoldDB" id="A0AAE3HG93"/>
<evidence type="ECO:0000256" key="3">
    <source>
        <dbReference type="SAM" id="Phobius"/>
    </source>
</evidence>
<keyword evidence="2 3" id="KW-0472">Membrane</keyword>
<evidence type="ECO:0000313" key="5">
    <source>
        <dbReference type="Proteomes" id="UP001205748"/>
    </source>
</evidence>
<feature type="transmembrane region" description="Helical" evidence="3">
    <location>
        <begin position="7"/>
        <end position="25"/>
    </location>
</feature>
<feature type="transmembrane region" description="Helical" evidence="3">
    <location>
        <begin position="56"/>
        <end position="74"/>
    </location>
</feature>
<dbReference type="EMBL" id="JANKAS010000005">
    <property type="protein sequence ID" value="MCR1898897.1"/>
    <property type="molecule type" value="Genomic_DNA"/>
</dbReference>
<dbReference type="RefSeq" id="WP_257530689.1">
    <property type="nucleotide sequence ID" value="NZ_JANKAS010000005.1"/>
</dbReference>
<protein>
    <recommendedName>
        <fullName evidence="2">Biotin transporter</fullName>
    </recommendedName>
</protein>
<proteinExistence type="inferred from homology"/>
<evidence type="ECO:0000313" key="4">
    <source>
        <dbReference type="EMBL" id="MCR1898897.1"/>
    </source>
</evidence>
<dbReference type="Pfam" id="PF02632">
    <property type="entry name" value="BioY"/>
    <property type="match status" value="1"/>
</dbReference>
<sequence length="193" mass="20698">MKIKEMVLVGMFAALLAIISPLQIIVPFSPVPITLQVIGITLAATILGSRLGTLSVVMYILLGIVGLPVFAGFTSGIPKLIGPTGGFITGFILSAFIMGKLIELKKDVHIFYMFFINIIGLIIVYSIGAIQLSIVYTHSISKALAAGVIPFIIPDLIKLVFCSIVTIQVRKVLEKSGYLMGNKSLKANPKDHA</sequence>
<reference evidence="4" key="1">
    <citation type="submission" date="2022-07" db="EMBL/GenBank/DDBJ databases">
        <title>Enhanced cultured diversity of the mouse gut microbiota enables custom-made synthetic communities.</title>
        <authorList>
            <person name="Afrizal A."/>
        </authorList>
    </citation>
    <scope>NUCLEOTIDE SEQUENCE</scope>
    <source>
        <strain evidence="4">DSM 28593</strain>
    </source>
</reference>
<comment type="subcellular location">
    <subcellularLocation>
        <location evidence="2">Cell membrane</location>
        <topology evidence="2">Multi-pass membrane protein</topology>
    </subcellularLocation>
</comment>
<keyword evidence="2" id="KW-0813">Transport</keyword>
<dbReference type="GO" id="GO:0015225">
    <property type="term" value="F:biotin transmembrane transporter activity"/>
    <property type="evidence" value="ECO:0007669"/>
    <property type="project" value="UniProtKB-UniRule"/>
</dbReference>
<feature type="transmembrane region" description="Helical" evidence="3">
    <location>
        <begin position="143"/>
        <end position="167"/>
    </location>
</feature>
<dbReference type="InterPro" id="IPR003784">
    <property type="entry name" value="BioY"/>
</dbReference>
<comment type="similarity">
    <text evidence="1 2">Belongs to the BioY family.</text>
</comment>
<dbReference type="Gene3D" id="1.10.1760.20">
    <property type="match status" value="1"/>
</dbReference>
<organism evidence="4 5">
    <name type="scientific">Irregularibacter muris</name>
    <dbReference type="NCBI Taxonomy" id="1796619"/>
    <lineage>
        <taxon>Bacteria</taxon>
        <taxon>Bacillati</taxon>
        <taxon>Bacillota</taxon>
        <taxon>Clostridia</taxon>
        <taxon>Eubacteriales</taxon>
        <taxon>Eubacteriaceae</taxon>
        <taxon>Irregularibacter</taxon>
    </lineage>
</organism>
<dbReference type="PIRSF" id="PIRSF016661">
    <property type="entry name" value="BioY"/>
    <property type="match status" value="1"/>
</dbReference>
<evidence type="ECO:0000256" key="2">
    <source>
        <dbReference type="PIRNR" id="PIRNR016661"/>
    </source>
</evidence>
<keyword evidence="2" id="KW-1003">Cell membrane</keyword>
<gene>
    <name evidence="4" type="ORF">NSA47_07860</name>
</gene>